<keyword evidence="2" id="KW-1185">Reference proteome</keyword>
<proteinExistence type="predicted"/>
<dbReference type="EMBL" id="QLTT01000017">
    <property type="protein sequence ID" value="RAS58887.1"/>
    <property type="molecule type" value="Genomic_DNA"/>
</dbReference>
<sequence length="32" mass="3669">MSVSFVRVPTQTVQDCRDGCDLKTVLVDPRFR</sequence>
<accession>A0ABX9DWR0</accession>
<protein>
    <submittedName>
        <fullName evidence="1">Uncharacterized protein</fullName>
    </submittedName>
</protein>
<organism evidence="1 2">
    <name type="scientific">Lentzea atacamensis</name>
    <dbReference type="NCBI Taxonomy" id="531938"/>
    <lineage>
        <taxon>Bacteria</taxon>
        <taxon>Bacillati</taxon>
        <taxon>Actinomycetota</taxon>
        <taxon>Actinomycetes</taxon>
        <taxon>Pseudonocardiales</taxon>
        <taxon>Pseudonocardiaceae</taxon>
        <taxon>Lentzea</taxon>
    </lineage>
</organism>
<evidence type="ECO:0000313" key="1">
    <source>
        <dbReference type="EMBL" id="RAS58887.1"/>
    </source>
</evidence>
<name>A0ABX9DWR0_9PSEU</name>
<evidence type="ECO:0000313" key="2">
    <source>
        <dbReference type="Proteomes" id="UP000248714"/>
    </source>
</evidence>
<comment type="caution">
    <text evidence="1">The sequence shown here is derived from an EMBL/GenBank/DDBJ whole genome shotgun (WGS) entry which is preliminary data.</text>
</comment>
<reference evidence="1 2" key="1">
    <citation type="submission" date="2018-06" db="EMBL/GenBank/DDBJ databases">
        <title>Genomic Encyclopedia of Type Strains, Phase IV (KMG-IV): sequencing the most valuable type-strain genomes for metagenomic binning, comparative biology and taxonomic classification.</title>
        <authorList>
            <person name="Goeker M."/>
        </authorList>
    </citation>
    <scope>NUCLEOTIDE SEQUENCE [LARGE SCALE GENOMIC DNA]</scope>
    <source>
        <strain evidence="1 2">DSM 45479</strain>
    </source>
</reference>
<dbReference type="Proteomes" id="UP000248714">
    <property type="component" value="Unassembled WGS sequence"/>
</dbReference>
<gene>
    <name evidence="1" type="ORF">C8D87_11757</name>
</gene>